<gene>
    <name evidence="2" type="primary">LOC142169553</name>
</gene>
<evidence type="ECO:0000313" key="2">
    <source>
        <dbReference type="RefSeq" id="XP_075087527.1"/>
    </source>
</evidence>
<dbReference type="Proteomes" id="UP000790787">
    <property type="component" value="Chromosome 15"/>
</dbReference>
<sequence>MAGDKDTQDTATILDSTNPLYMHQSESVGTVLVPVAFDGTGYRSWRRGVLRALYVKNKILNSLSKDLVDGLQYVSDAKELWQELEDRSKLYCDYCKKQGRAKEKCYRLHGFPQDFKFTKGRNTRSAVNVHGQYEEMQVCSNENADSRNHNQNLQNLIKEQYNQLLNLLENFKVNNAEKNSNMITSEAVNFADSGATNYMTYRKSFLTNIITLPYPFLATLPNGYKASLMKRPLKIGKARSGLYFLCSKCHNYSNLSPSTASISSLSHSCVSISDNNASKKKDQTHPSHLLPTVNDLSCPLNNFDTSVKTIRSDNGLEFVNNETMIYIQEKGIVHQKTCPYTPQQNGVVENKYKYLFKTARAPLYQSKLPIKYWGECILTATYIINRLPSTVLNNKSPFELLYNKKPKYSQLKSFGCLCYPCTQKTHRDKFELRATPHVFVGYPFGTKGYKVLDLATKKIHISRDVVFHENIFSFAVSPEHSNFPSVLHMMNSNPYCFHPNSGESNDCSMYDEDASISVTDKPVTDNVAPVLPPSSPFPPSSLTTPNQMSSSHMSPENNPGSQPSTQA</sequence>
<evidence type="ECO:0000313" key="1">
    <source>
        <dbReference type="Proteomes" id="UP000790787"/>
    </source>
</evidence>
<accession>A0AC58SRC7</accession>
<organism evidence="1 2">
    <name type="scientific">Nicotiana tabacum</name>
    <name type="common">Common tobacco</name>
    <dbReference type="NCBI Taxonomy" id="4097"/>
    <lineage>
        <taxon>Eukaryota</taxon>
        <taxon>Viridiplantae</taxon>
        <taxon>Streptophyta</taxon>
        <taxon>Embryophyta</taxon>
        <taxon>Tracheophyta</taxon>
        <taxon>Spermatophyta</taxon>
        <taxon>Magnoliopsida</taxon>
        <taxon>eudicotyledons</taxon>
        <taxon>Gunneridae</taxon>
        <taxon>Pentapetalae</taxon>
        <taxon>asterids</taxon>
        <taxon>lamiids</taxon>
        <taxon>Solanales</taxon>
        <taxon>Solanaceae</taxon>
        <taxon>Nicotianoideae</taxon>
        <taxon>Nicotianeae</taxon>
        <taxon>Nicotiana</taxon>
    </lineage>
</organism>
<proteinExistence type="predicted"/>
<reference evidence="1" key="1">
    <citation type="journal article" date="2014" name="Nat. Commun.">
        <title>The tobacco genome sequence and its comparison with those of tomato and potato.</title>
        <authorList>
            <person name="Sierro N."/>
            <person name="Battey J.N."/>
            <person name="Ouadi S."/>
            <person name="Bakaher N."/>
            <person name="Bovet L."/>
            <person name="Willig A."/>
            <person name="Goepfert S."/>
            <person name="Peitsch M.C."/>
            <person name="Ivanov N.V."/>
        </authorList>
    </citation>
    <scope>NUCLEOTIDE SEQUENCE [LARGE SCALE GENOMIC DNA]</scope>
</reference>
<protein>
    <submittedName>
        <fullName evidence="2">Uncharacterized protein LOC142169553</fullName>
    </submittedName>
</protein>
<reference evidence="2" key="2">
    <citation type="submission" date="2025-08" db="UniProtKB">
        <authorList>
            <consortium name="RefSeq"/>
        </authorList>
    </citation>
    <scope>IDENTIFICATION</scope>
    <source>
        <tissue evidence="2">Leaf</tissue>
    </source>
</reference>
<keyword evidence="1" id="KW-1185">Reference proteome</keyword>
<name>A0AC58SRC7_TOBAC</name>
<dbReference type="RefSeq" id="XP_075087527.1">
    <property type="nucleotide sequence ID" value="XM_075231426.1"/>
</dbReference>